<evidence type="ECO:0000313" key="2">
    <source>
        <dbReference type="Proteomes" id="UP001143480"/>
    </source>
</evidence>
<reference evidence="1" key="2">
    <citation type="submission" date="2023-01" db="EMBL/GenBank/DDBJ databases">
        <authorList>
            <person name="Sun Q."/>
            <person name="Evtushenko L."/>
        </authorList>
    </citation>
    <scope>NUCLEOTIDE SEQUENCE</scope>
    <source>
        <strain evidence="1">VKM Ac-1321</strain>
    </source>
</reference>
<name>A0A9W6NPW1_9ACTN</name>
<reference evidence="1" key="1">
    <citation type="journal article" date="2014" name="Int. J. Syst. Evol. Microbiol.">
        <title>Complete genome sequence of Corynebacterium casei LMG S-19264T (=DSM 44701T), isolated from a smear-ripened cheese.</title>
        <authorList>
            <consortium name="US DOE Joint Genome Institute (JGI-PGF)"/>
            <person name="Walter F."/>
            <person name="Albersmeier A."/>
            <person name="Kalinowski J."/>
            <person name="Ruckert C."/>
        </authorList>
    </citation>
    <scope>NUCLEOTIDE SEQUENCE</scope>
    <source>
        <strain evidence="1">VKM Ac-1321</strain>
    </source>
</reference>
<comment type="caution">
    <text evidence="1">The sequence shown here is derived from an EMBL/GenBank/DDBJ whole genome shotgun (WGS) entry which is preliminary data.</text>
</comment>
<gene>
    <name evidence="1" type="ORF">GCM10017581_064700</name>
</gene>
<evidence type="ECO:0000313" key="1">
    <source>
        <dbReference type="EMBL" id="GLL04723.1"/>
    </source>
</evidence>
<evidence type="ECO:0008006" key="3">
    <source>
        <dbReference type="Google" id="ProtNLM"/>
    </source>
</evidence>
<keyword evidence="2" id="KW-1185">Reference proteome</keyword>
<proteinExistence type="predicted"/>
<dbReference type="Proteomes" id="UP001143480">
    <property type="component" value="Unassembled WGS sequence"/>
</dbReference>
<dbReference type="AlphaFoldDB" id="A0A9W6NPW1"/>
<accession>A0A9W6NPW1</accession>
<protein>
    <recommendedName>
        <fullName evidence="3">Tetratricopeptide repeat protein</fullName>
    </recommendedName>
</protein>
<sequence>MSDSSTDALLLAGQAALTAGRFVEALESYERVLGHHRPDAWPGCADACEAALRGLVIVVGGVEVEPERMRRSLAGALPHATTGSPILLDAARIYLRLGEVDQVLAMLWKARAHNAHREVAAVLDEPAFTALVADGRFRDLVEDLPGARASGDGRYPRTGRWVSGLHRHTMAGLAAGPAPRVLEIREYVDALQRIESGSRGRWRGVGACLDAEVAEAAAFWVRHCAGENLPAESRYRSDLRVLEAGIRATVRLYDKELAPALYAEWRRRNSRRPSSKHSRLGSFMDGVVDDCPQCVRDMQTLAAGGFDDACAQLVADGRPAEAYTDDEVALIAWVSAGRHPGKRLFAQRDRNLVWYTDLRYGYEVIVFDGTSIQPPTLPCATWPESDADFVAGAAGCDERVVGWSGRHTYRVAQRYGRHVLLMTSRYFTSRDGAEMTGAVWLSPPSAREASALMSDIAASAPKGFKRLPVWSDAKHGAVMRSYDDQTAVGIWGNRWVHGTVNPKLGEEFASDASAIAAFEAMELEKLKAGETITNFWLWHPDRPDR</sequence>
<dbReference type="EMBL" id="BSFP01000049">
    <property type="protein sequence ID" value="GLL04723.1"/>
    <property type="molecule type" value="Genomic_DNA"/>
</dbReference>
<organism evidence="1 2">
    <name type="scientific">Dactylosporangium matsuzakiense</name>
    <dbReference type="NCBI Taxonomy" id="53360"/>
    <lineage>
        <taxon>Bacteria</taxon>
        <taxon>Bacillati</taxon>
        <taxon>Actinomycetota</taxon>
        <taxon>Actinomycetes</taxon>
        <taxon>Micromonosporales</taxon>
        <taxon>Micromonosporaceae</taxon>
        <taxon>Dactylosporangium</taxon>
    </lineage>
</organism>
<dbReference type="RefSeq" id="WP_261960357.1">
    <property type="nucleotide sequence ID" value="NZ_BAAAXA010000001.1"/>
</dbReference>